<dbReference type="RefSeq" id="WP_003078863.1">
    <property type="nucleotide sequence ID" value="NZ_BBJZ01000018.1"/>
</dbReference>
<dbReference type="InterPro" id="IPR010982">
    <property type="entry name" value="Lambda_DNA-bd_dom_sf"/>
</dbReference>
<dbReference type="Gene3D" id="1.10.260.40">
    <property type="entry name" value="lambda repressor-like DNA-binding domains"/>
    <property type="match status" value="1"/>
</dbReference>
<dbReference type="AlphaFoldDB" id="A0A8B4S5B9"/>
<dbReference type="CDD" id="cd00093">
    <property type="entry name" value="HTH_XRE"/>
    <property type="match status" value="1"/>
</dbReference>
<evidence type="ECO:0000259" key="1">
    <source>
        <dbReference type="PROSITE" id="PS50943"/>
    </source>
</evidence>
<accession>A0A8B4S5B9</accession>
<feature type="domain" description="HTH cro/C1-type" evidence="1">
    <location>
        <begin position="17"/>
        <end position="57"/>
    </location>
</feature>
<dbReference type="EMBL" id="UFXL01000001">
    <property type="protein sequence ID" value="SUY79027.1"/>
    <property type="molecule type" value="Genomic_DNA"/>
</dbReference>
<dbReference type="Proteomes" id="UP000255070">
    <property type="component" value="Unassembled WGS sequence"/>
</dbReference>
<protein>
    <submittedName>
        <fullName evidence="2">Uncharacterized protein conserved in bacteria, prophage-related</fullName>
    </submittedName>
</protein>
<comment type="caution">
    <text evidence="2">The sequence shown here is derived from an EMBL/GenBank/DDBJ whole genome shotgun (WGS) entry which is preliminary data.</text>
</comment>
<gene>
    <name evidence="2" type="ORF">NCTC10698_03957</name>
</gene>
<dbReference type="PROSITE" id="PS50943">
    <property type="entry name" value="HTH_CROC1"/>
    <property type="match status" value="1"/>
</dbReference>
<proteinExistence type="predicted"/>
<evidence type="ECO:0000313" key="3">
    <source>
        <dbReference type="Proteomes" id="UP000255070"/>
    </source>
</evidence>
<sequence>MNALNTAIERAQGVCRLADAIGVGQSVISNWRKRGTLPDPVSCVRIEKQFGVSRKELRPFDWPDIWPELETSSQESSLG</sequence>
<dbReference type="InterPro" id="IPR001387">
    <property type="entry name" value="Cro/C1-type_HTH"/>
</dbReference>
<keyword evidence="3" id="KW-1185">Reference proteome</keyword>
<dbReference type="GeneID" id="63997937"/>
<dbReference type="Pfam" id="PF01381">
    <property type="entry name" value="HTH_3"/>
    <property type="match status" value="1"/>
</dbReference>
<organism evidence="2 3">
    <name type="scientific">Comamonas testosteroni</name>
    <name type="common">Pseudomonas testosteroni</name>
    <dbReference type="NCBI Taxonomy" id="285"/>
    <lineage>
        <taxon>Bacteria</taxon>
        <taxon>Pseudomonadati</taxon>
        <taxon>Pseudomonadota</taxon>
        <taxon>Betaproteobacteria</taxon>
        <taxon>Burkholderiales</taxon>
        <taxon>Comamonadaceae</taxon>
        <taxon>Comamonas</taxon>
    </lineage>
</organism>
<dbReference type="SUPFAM" id="SSF47413">
    <property type="entry name" value="lambda repressor-like DNA-binding domains"/>
    <property type="match status" value="1"/>
</dbReference>
<reference evidence="2 3" key="1">
    <citation type="submission" date="2018-06" db="EMBL/GenBank/DDBJ databases">
        <authorList>
            <consortium name="Pathogen Informatics"/>
            <person name="Doyle S."/>
        </authorList>
    </citation>
    <scope>NUCLEOTIDE SEQUENCE [LARGE SCALE GENOMIC DNA]</scope>
    <source>
        <strain evidence="2 3">NCTC10698</strain>
    </source>
</reference>
<evidence type="ECO:0000313" key="2">
    <source>
        <dbReference type="EMBL" id="SUY79027.1"/>
    </source>
</evidence>
<dbReference type="GO" id="GO:0003677">
    <property type="term" value="F:DNA binding"/>
    <property type="evidence" value="ECO:0007669"/>
    <property type="project" value="InterPro"/>
</dbReference>
<name>A0A8B4S5B9_COMTE</name>